<dbReference type="InterPro" id="IPR035980">
    <property type="entry name" value="Ribosomal_bS6_sf"/>
</dbReference>
<dbReference type="InterPro" id="IPR000529">
    <property type="entry name" value="Ribosomal_bS6"/>
</dbReference>
<name>A0A1G2B6T2_9BACT</name>
<keyword evidence="3" id="KW-0694">RNA-binding</keyword>
<dbReference type="NCBIfam" id="TIGR00166">
    <property type="entry name" value="S6"/>
    <property type="match status" value="1"/>
</dbReference>
<comment type="function">
    <text evidence="3">Binds together with bS18 to 16S ribosomal RNA.</text>
</comment>
<dbReference type="GO" id="GO:0003735">
    <property type="term" value="F:structural constituent of ribosome"/>
    <property type="evidence" value="ECO:0007669"/>
    <property type="project" value="InterPro"/>
</dbReference>
<keyword evidence="3" id="KW-0699">rRNA-binding</keyword>
<accession>A0A1G2B6T2</accession>
<dbReference type="InterPro" id="IPR014717">
    <property type="entry name" value="Transl_elong_EF1B/ribsomal_bS6"/>
</dbReference>
<evidence type="ECO:0000313" key="6">
    <source>
        <dbReference type="Proteomes" id="UP000179164"/>
    </source>
</evidence>
<keyword evidence="3" id="KW-0687">Ribonucleoprotein</keyword>
<gene>
    <name evidence="3" type="primary">rpsF</name>
    <name evidence="5" type="ORF">A2898_01645</name>
</gene>
<evidence type="ECO:0000256" key="4">
    <source>
        <dbReference type="SAM" id="Coils"/>
    </source>
</evidence>
<dbReference type="Gene3D" id="3.30.70.60">
    <property type="match status" value="1"/>
</dbReference>
<dbReference type="SUPFAM" id="SSF54995">
    <property type="entry name" value="Ribosomal protein S6"/>
    <property type="match status" value="1"/>
</dbReference>
<keyword evidence="3 5" id="KW-0689">Ribosomal protein</keyword>
<dbReference type="GO" id="GO:0005840">
    <property type="term" value="C:ribosome"/>
    <property type="evidence" value="ECO:0007669"/>
    <property type="project" value="UniProtKB-KW"/>
</dbReference>
<dbReference type="STRING" id="1798543.A2898_01645"/>
<evidence type="ECO:0000313" key="5">
    <source>
        <dbReference type="EMBL" id="OGY83960.1"/>
    </source>
</evidence>
<dbReference type="GO" id="GO:0019843">
    <property type="term" value="F:rRNA binding"/>
    <property type="evidence" value="ECO:0007669"/>
    <property type="project" value="UniProtKB-UniRule"/>
</dbReference>
<dbReference type="Proteomes" id="UP000179164">
    <property type="component" value="Unassembled WGS sequence"/>
</dbReference>
<dbReference type="HAMAP" id="MF_00360">
    <property type="entry name" value="Ribosomal_bS6"/>
    <property type="match status" value="1"/>
</dbReference>
<dbReference type="InterPro" id="IPR020814">
    <property type="entry name" value="Ribosomal_S6_plastid/chlpt"/>
</dbReference>
<evidence type="ECO:0000256" key="3">
    <source>
        <dbReference type="HAMAP-Rule" id="MF_00360"/>
    </source>
</evidence>
<dbReference type="Pfam" id="PF01250">
    <property type="entry name" value="Ribosomal_S6"/>
    <property type="match status" value="1"/>
</dbReference>
<evidence type="ECO:0000256" key="1">
    <source>
        <dbReference type="ARBA" id="ARBA00009512"/>
    </source>
</evidence>
<dbReference type="EMBL" id="MHKE01000012">
    <property type="protein sequence ID" value="OGY83960.1"/>
    <property type="molecule type" value="Genomic_DNA"/>
</dbReference>
<dbReference type="CDD" id="cd00473">
    <property type="entry name" value="bS6"/>
    <property type="match status" value="1"/>
</dbReference>
<organism evidence="5 6">
    <name type="scientific">Candidatus Kerfeldbacteria bacterium RIFCSPLOWO2_01_FULL_48_11</name>
    <dbReference type="NCBI Taxonomy" id="1798543"/>
    <lineage>
        <taxon>Bacteria</taxon>
        <taxon>Candidatus Kerfeldiibacteriota</taxon>
    </lineage>
</organism>
<dbReference type="AlphaFoldDB" id="A0A1G2B6T2"/>
<sequence length="166" mass="19534">MLQHYEMLFLLSGRKAQDELEKEVQEVFAILEKAGAAITKKEVFAKQRLAYRIKKEDQGVYILSEFDLETAKKPALDAELRHVPVLLRHQILVKAVKSPERMEEERLLRERVASKRVSQAQRVKEEERTQTVREEKAVEEKKKEKIDIEELDKKLEEILEDPVLKQ</sequence>
<dbReference type="GO" id="GO:0006412">
    <property type="term" value="P:translation"/>
    <property type="evidence" value="ECO:0007669"/>
    <property type="project" value="UniProtKB-UniRule"/>
</dbReference>
<comment type="similarity">
    <text evidence="1 3">Belongs to the bacterial ribosomal protein bS6 family.</text>
</comment>
<proteinExistence type="inferred from homology"/>
<keyword evidence="4" id="KW-0175">Coiled coil</keyword>
<evidence type="ECO:0000256" key="2">
    <source>
        <dbReference type="ARBA" id="ARBA00035294"/>
    </source>
</evidence>
<dbReference type="GO" id="GO:1990904">
    <property type="term" value="C:ribonucleoprotein complex"/>
    <property type="evidence" value="ECO:0007669"/>
    <property type="project" value="UniProtKB-KW"/>
</dbReference>
<protein>
    <recommendedName>
        <fullName evidence="2 3">Small ribosomal subunit protein bS6</fullName>
    </recommendedName>
</protein>
<reference evidence="5 6" key="1">
    <citation type="journal article" date="2016" name="Nat. Commun.">
        <title>Thousands of microbial genomes shed light on interconnected biogeochemical processes in an aquifer system.</title>
        <authorList>
            <person name="Anantharaman K."/>
            <person name="Brown C.T."/>
            <person name="Hug L.A."/>
            <person name="Sharon I."/>
            <person name="Castelle C.J."/>
            <person name="Probst A.J."/>
            <person name="Thomas B.C."/>
            <person name="Singh A."/>
            <person name="Wilkins M.J."/>
            <person name="Karaoz U."/>
            <person name="Brodie E.L."/>
            <person name="Williams K.H."/>
            <person name="Hubbard S.S."/>
            <person name="Banfield J.F."/>
        </authorList>
    </citation>
    <scope>NUCLEOTIDE SEQUENCE [LARGE SCALE GENOMIC DNA]</scope>
</reference>
<feature type="coiled-coil region" evidence="4">
    <location>
        <begin position="124"/>
        <end position="161"/>
    </location>
</feature>
<comment type="caution">
    <text evidence="5">The sequence shown here is derived from an EMBL/GenBank/DDBJ whole genome shotgun (WGS) entry which is preliminary data.</text>
</comment>